<dbReference type="EMBL" id="MHSA01000021">
    <property type="protein sequence ID" value="OHA33880.1"/>
    <property type="molecule type" value="Genomic_DNA"/>
</dbReference>
<evidence type="ECO:0008006" key="9">
    <source>
        <dbReference type="Google" id="ProtNLM"/>
    </source>
</evidence>
<dbReference type="PANTHER" id="PTHR36174">
    <property type="entry name" value="LIPID II:GLYCINE GLYCYLTRANSFERASE"/>
    <property type="match status" value="1"/>
</dbReference>
<dbReference type="GO" id="GO:0009252">
    <property type="term" value="P:peptidoglycan biosynthetic process"/>
    <property type="evidence" value="ECO:0007669"/>
    <property type="project" value="UniProtKB-KW"/>
</dbReference>
<dbReference type="PANTHER" id="PTHR36174:SF1">
    <property type="entry name" value="LIPID II:GLYCINE GLYCYLTRANSFERASE"/>
    <property type="match status" value="1"/>
</dbReference>
<dbReference type="GO" id="GO:0016755">
    <property type="term" value="F:aminoacyltransferase activity"/>
    <property type="evidence" value="ECO:0007669"/>
    <property type="project" value="InterPro"/>
</dbReference>
<keyword evidence="4" id="KW-0573">Peptidoglycan synthesis</keyword>
<sequence>MKKIEFREIGSGEEFDPNSICDNVPFTQASFYGDWQKELGRAVKRFLVYSDGEIVAYFQLIKYPLLFGKSYLYIPYGPVVRSVARDFFVALKQKLKRIAKIEKAIFVRLDFTPSISSDVLSRLFTGAPLYTYHSAYFQPRVEWFLGLEKNENDLLMAMHEKTRYSIRLAKRKGIMVEIITGDFVRYFDIFYELMSETAKRNGFSIHQKNYYKNIFQNLYKTKSYLSVAKYGQKVLAIDLVVVFGKIANYVFGGSSSEERNRVPTYLAQWEAICHAKKLNCDFYNFGGISINDKIYIGWKGLTIFKKKFGGKEITHSDFFDVIVNQFWYRLYNFRKQLQKIF</sequence>
<evidence type="ECO:0000256" key="4">
    <source>
        <dbReference type="ARBA" id="ARBA00022984"/>
    </source>
</evidence>
<keyword evidence="5" id="KW-0012">Acyltransferase</keyword>
<dbReference type="Proteomes" id="UP000177797">
    <property type="component" value="Unassembled WGS sequence"/>
</dbReference>
<dbReference type="AlphaFoldDB" id="A0A1G2NCS5"/>
<evidence type="ECO:0000256" key="2">
    <source>
        <dbReference type="ARBA" id="ARBA00022679"/>
    </source>
</evidence>
<dbReference type="GO" id="GO:0071555">
    <property type="term" value="P:cell wall organization"/>
    <property type="evidence" value="ECO:0007669"/>
    <property type="project" value="UniProtKB-KW"/>
</dbReference>
<dbReference type="InterPro" id="IPR003447">
    <property type="entry name" value="FEMABX"/>
</dbReference>
<evidence type="ECO:0000256" key="5">
    <source>
        <dbReference type="ARBA" id="ARBA00023315"/>
    </source>
</evidence>
<evidence type="ECO:0000256" key="1">
    <source>
        <dbReference type="ARBA" id="ARBA00009943"/>
    </source>
</evidence>
<dbReference type="GO" id="GO:0008360">
    <property type="term" value="P:regulation of cell shape"/>
    <property type="evidence" value="ECO:0007669"/>
    <property type="project" value="UniProtKB-KW"/>
</dbReference>
<dbReference type="Pfam" id="PF02388">
    <property type="entry name" value="FemAB"/>
    <property type="match status" value="1"/>
</dbReference>
<name>A0A1G2NCS5_9BACT</name>
<comment type="caution">
    <text evidence="7">The sequence shown here is derived from an EMBL/GenBank/DDBJ whole genome shotgun (WGS) entry which is preliminary data.</text>
</comment>
<gene>
    <name evidence="7" type="ORF">A2938_02545</name>
</gene>
<dbReference type="SUPFAM" id="SSF55729">
    <property type="entry name" value="Acyl-CoA N-acyltransferases (Nat)"/>
    <property type="match status" value="2"/>
</dbReference>
<evidence type="ECO:0000256" key="3">
    <source>
        <dbReference type="ARBA" id="ARBA00022960"/>
    </source>
</evidence>
<reference evidence="7 8" key="1">
    <citation type="journal article" date="2016" name="Nat. Commun.">
        <title>Thousands of microbial genomes shed light on interconnected biogeochemical processes in an aquifer system.</title>
        <authorList>
            <person name="Anantharaman K."/>
            <person name="Brown C.T."/>
            <person name="Hug L.A."/>
            <person name="Sharon I."/>
            <person name="Castelle C.J."/>
            <person name="Probst A.J."/>
            <person name="Thomas B.C."/>
            <person name="Singh A."/>
            <person name="Wilkins M.J."/>
            <person name="Karaoz U."/>
            <person name="Brodie E.L."/>
            <person name="Williams K.H."/>
            <person name="Hubbard S.S."/>
            <person name="Banfield J.F."/>
        </authorList>
    </citation>
    <scope>NUCLEOTIDE SEQUENCE [LARGE SCALE GENOMIC DNA]</scope>
</reference>
<dbReference type="InterPro" id="IPR050644">
    <property type="entry name" value="PG_Glycine_Bridge_Synth"/>
</dbReference>
<dbReference type="PROSITE" id="PS51191">
    <property type="entry name" value="FEMABX"/>
    <property type="match status" value="1"/>
</dbReference>
<accession>A0A1G2NCS5</accession>
<keyword evidence="3" id="KW-0133">Cell shape</keyword>
<organism evidence="7 8">
    <name type="scientific">Candidatus Taylorbacteria bacterium RIFCSPLOWO2_01_FULL_48_100</name>
    <dbReference type="NCBI Taxonomy" id="1802322"/>
    <lineage>
        <taxon>Bacteria</taxon>
        <taxon>Candidatus Tayloriibacteriota</taxon>
    </lineage>
</organism>
<protein>
    <recommendedName>
        <fullName evidence="9">BioF2-like acetyltransferase domain-containing protein</fullName>
    </recommendedName>
</protein>
<keyword evidence="2" id="KW-0808">Transferase</keyword>
<keyword evidence="6" id="KW-0961">Cell wall biogenesis/degradation</keyword>
<evidence type="ECO:0000256" key="6">
    <source>
        <dbReference type="ARBA" id="ARBA00023316"/>
    </source>
</evidence>
<evidence type="ECO:0000313" key="7">
    <source>
        <dbReference type="EMBL" id="OHA33880.1"/>
    </source>
</evidence>
<evidence type="ECO:0000313" key="8">
    <source>
        <dbReference type="Proteomes" id="UP000177797"/>
    </source>
</evidence>
<proteinExistence type="inferred from homology"/>
<comment type="similarity">
    <text evidence="1">Belongs to the FemABX family.</text>
</comment>
<dbReference type="Gene3D" id="3.40.630.30">
    <property type="match status" value="2"/>
</dbReference>
<dbReference type="InterPro" id="IPR016181">
    <property type="entry name" value="Acyl_CoA_acyltransferase"/>
</dbReference>